<feature type="compositionally biased region" description="Low complexity" evidence="3">
    <location>
        <begin position="373"/>
        <end position="383"/>
    </location>
</feature>
<dbReference type="SUPFAM" id="SSF47370">
    <property type="entry name" value="Bromodomain"/>
    <property type="match status" value="1"/>
</dbReference>
<feature type="compositionally biased region" description="Basic and acidic residues" evidence="3">
    <location>
        <begin position="467"/>
        <end position="477"/>
    </location>
</feature>
<accession>A0A660KR56</accession>
<dbReference type="OrthoDB" id="1742084at2759"/>
<feature type="compositionally biased region" description="Polar residues" evidence="3">
    <location>
        <begin position="326"/>
        <end position="338"/>
    </location>
</feature>
<evidence type="ECO:0000256" key="1">
    <source>
        <dbReference type="ARBA" id="ARBA00023117"/>
    </source>
</evidence>
<feature type="compositionally biased region" description="Basic and acidic residues" evidence="3">
    <location>
        <begin position="532"/>
        <end position="545"/>
    </location>
</feature>
<dbReference type="EMBL" id="CM017324">
    <property type="protein sequence ID" value="KAE8038180.1"/>
    <property type="molecule type" value="Genomic_DNA"/>
</dbReference>
<feature type="compositionally biased region" description="Basic and acidic residues" evidence="3">
    <location>
        <begin position="508"/>
        <end position="525"/>
    </location>
</feature>
<evidence type="ECO:0000259" key="4">
    <source>
        <dbReference type="PROSITE" id="PS50014"/>
    </source>
</evidence>
<dbReference type="InterPro" id="IPR036427">
    <property type="entry name" value="Bromodomain-like_sf"/>
</dbReference>
<dbReference type="InterPro" id="IPR001487">
    <property type="entry name" value="Bromodomain"/>
</dbReference>
<feature type="domain" description="Bromo" evidence="4">
    <location>
        <begin position="244"/>
        <end position="307"/>
    </location>
</feature>
<feature type="region of interest" description="Disordered" evidence="3">
    <location>
        <begin position="326"/>
        <end position="589"/>
    </location>
</feature>
<name>A0A660KR56_9ROSI</name>
<dbReference type="CDD" id="cd04369">
    <property type="entry name" value="Bromodomain"/>
    <property type="match status" value="1"/>
</dbReference>
<dbReference type="Proteomes" id="UP000327013">
    <property type="component" value="Chromosome 4"/>
</dbReference>
<proteinExistence type="predicted"/>
<feature type="compositionally biased region" description="Basic and acidic residues" evidence="3">
    <location>
        <begin position="89"/>
        <end position="114"/>
    </location>
</feature>
<protein>
    <recommendedName>
        <fullName evidence="4">Bromo domain-containing protein</fullName>
    </recommendedName>
</protein>
<keyword evidence="6" id="KW-1185">Reference proteome</keyword>
<dbReference type="SMART" id="SM00297">
    <property type="entry name" value="BROMO"/>
    <property type="match status" value="1"/>
</dbReference>
<feature type="compositionally biased region" description="Basic and acidic residues" evidence="3">
    <location>
        <begin position="387"/>
        <end position="398"/>
    </location>
</feature>
<feature type="region of interest" description="Disordered" evidence="3">
    <location>
        <begin position="86"/>
        <end position="225"/>
    </location>
</feature>
<dbReference type="PANTHER" id="PTHR37888:SF11">
    <property type="entry name" value="DNA-BINDING BROMODOMAIN-CONTAINING PROTEIN"/>
    <property type="match status" value="1"/>
</dbReference>
<sequence length="589" mass="64947">MVVMAREEESEAWGTWEELLLGFAVKRHGLADWDSVAAEVRTKSSLPHLFLTAHHCKVKFHDLKRRFASQNADRLEEERELNVRGNGILREKPDLEELRERSEKDKGDEPERTGGESGRSVNESNTTGSKGKSGGEEVRLGLEPLRTGSNGPASEPMAENSLDGSSDTVAKSQSETDLRSDSAARESSEVQSSASLSRKRKRRGRRRMEASGGLDPAETTEVTGKSQPFVRVLEMIRAQSGSLFERRLESQENEEYKNLVKQHVDLETVQSRLVKGNYSSCTLAFYRDLLLLFNNAVLFFPKSSLESITAHQLRHLLLNEIPKRNNSFSKEHSPTPNAEASLLEPKPELERSHSLLPKHNSPAPIIVCRKRSSVSAKSNSSAATIGQKDKQASDEKTPVLDPNSPPIKPSSDNSMLKTNAKEKPVTGVRSSRRSNKNPTNNNTSSASSKKQTSMNPGSKPGLGNKLETPKSDQKNKTEASALGKKRSAADFLKRIKWNSLGETVKSSSSKEQKSRHNGKGGDKKERRVSRQSSEKKLVRGEESSPSKRSVGRPPRKAAEANAVSVKRGKGGGGGKEVVALKRPRKRARR</sequence>
<feature type="compositionally biased region" description="Low complexity" evidence="3">
    <location>
        <begin position="436"/>
        <end position="455"/>
    </location>
</feature>
<dbReference type="Gene3D" id="1.20.920.10">
    <property type="entry name" value="Bromodomain-like"/>
    <property type="match status" value="1"/>
</dbReference>
<evidence type="ECO:0000313" key="5">
    <source>
        <dbReference type="EMBL" id="KAE8038180.1"/>
    </source>
</evidence>
<dbReference type="PROSITE" id="PS50014">
    <property type="entry name" value="BROMODOMAIN_2"/>
    <property type="match status" value="1"/>
</dbReference>
<feature type="compositionally biased region" description="Basic residues" evidence="3">
    <location>
        <begin position="197"/>
        <end position="206"/>
    </location>
</feature>
<gene>
    <name evidence="5" type="ORF">FH972_010715</name>
</gene>
<feature type="compositionally biased region" description="Polar residues" evidence="3">
    <location>
        <begin position="162"/>
        <end position="173"/>
    </location>
</feature>
<keyword evidence="1 2" id="KW-0103">Bromodomain</keyword>
<reference evidence="5 6" key="1">
    <citation type="submission" date="2019-06" db="EMBL/GenBank/DDBJ databases">
        <title>A chromosomal-level reference genome of Carpinus fangiana (Coryloideae, Betulaceae).</title>
        <authorList>
            <person name="Yang X."/>
            <person name="Wang Z."/>
            <person name="Zhang L."/>
            <person name="Hao G."/>
            <person name="Liu J."/>
            <person name="Yang Y."/>
        </authorList>
    </citation>
    <scope>NUCLEOTIDE SEQUENCE [LARGE SCALE GENOMIC DNA]</scope>
    <source>
        <strain evidence="5">Cfa_2016G</strain>
        <tissue evidence="5">Leaf</tissue>
    </source>
</reference>
<organism evidence="5 6">
    <name type="scientific">Carpinus fangiana</name>
    <dbReference type="NCBI Taxonomy" id="176857"/>
    <lineage>
        <taxon>Eukaryota</taxon>
        <taxon>Viridiplantae</taxon>
        <taxon>Streptophyta</taxon>
        <taxon>Embryophyta</taxon>
        <taxon>Tracheophyta</taxon>
        <taxon>Spermatophyta</taxon>
        <taxon>Magnoliopsida</taxon>
        <taxon>eudicotyledons</taxon>
        <taxon>Gunneridae</taxon>
        <taxon>Pentapetalae</taxon>
        <taxon>rosids</taxon>
        <taxon>fabids</taxon>
        <taxon>Fagales</taxon>
        <taxon>Betulaceae</taxon>
        <taxon>Carpinus</taxon>
    </lineage>
</organism>
<evidence type="ECO:0000256" key="2">
    <source>
        <dbReference type="PROSITE-ProRule" id="PRU00035"/>
    </source>
</evidence>
<feature type="compositionally biased region" description="Basic and acidic residues" evidence="3">
    <location>
        <begin position="174"/>
        <end position="188"/>
    </location>
</feature>
<dbReference type="Pfam" id="PF00439">
    <property type="entry name" value="Bromodomain"/>
    <property type="match status" value="1"/>
</dbReference>
<dbReference type="AlphaFoldDB" id="A0A660KR56"/>
<evidence type="ECO:0000256" key="3">
    <source>
        <dbReference type="SAM" id="MobiDB-lite"/>
    </source>
</evidence>
<evidence type="ECO:0000313" key="6">
    <source>
        <dbReference type="Proteomes" id="UP000327013"/>
    </source>
</evidence>
<dbReference type="PANTHER" id="PTHR37888">
    <property type="entry name" value="DNA-BINDING BROMODOMAIN-CONTAINING PROTEIN"/>
    <property type="match status" value="1"/>
</dbReference>